<reference evidence="2 3" key="2">
    <citation type="submission" date="2010-03" db="EMBL/GenBank/DDBJ databases">
        <authorList>
            <person name="Pajon A."/>
        </authorList>
    </citation>
    <scope>NUCLEOTIDE SEQUENCE [LARGE SCALE GENOMIC DNA]</scope>
    <source>
        <strain evidence="2 3">A2-162</strain>
    </source>
</reference>
<evidence type="ECO:0000256" key="1">
    <source>
        <dbReference type="SAM" id="Coils"/>
    </source>
</evidence>
<dbReference type="Proteomes" id="UP000008955">
    <property type="component" value="Chromosome"/>
</dbReference>
<organism evidence="2 3">
    <name type="scientific">Blautia obeum A2-162</name>
    <dbReference type="NCBI Taxonomy" id="657314"/>
    <lineage>
        <taxon>Bacteria</taxon>
        <taxon>Bacillati</taxon>
        <taxon>Bacillota</taxon>
        <taxon>Clostridia</taxon>
        <taxon>Lachnospirales</taxon>
        <taxon>Lachnospiraceae</taxon>
        <taxon>Blautia</taxon>
    </lineage>
</organism>
<protein>
    <submittedName>
        <fullName evidence="2">Uncharacterized protein</fullName>
    </submittedName>
</protein>
<accession>D4LYF3</accession>
<gene>
    <name evidence="2" type="ORF">CK5_11860</name>
</gene>
<evidence type="ECO:0000313" key="3">
    <source>
        <dbReference type="Proteomes" id="UP000008955"/>
    </source>
</evidence>
<reference evidence="2 3" key="1">
    <citation type="submission" date="2010-03" db="EMBL/GenBank/DDBJ databases">
        <title>The genome sequence of Ruminococcus obeum A2-162.</title>
        <authorList>
            <consortium name="metaHIT consortium -- http://www.metahit.eu/"/>
            <person name="Pajon A."/>
            <person name="Turner K."/>
            <person name="Parkhill J."/>
            <person name="Duncan S."/>
            <person name="Flint H."/>
        </authorList>
    </citation>
    <scope>NUCLEOTIDE SEQUENCE [LARGE SCALE GENOMIC DNA]</scope>
    <source>
        <strain evidence="2 3">A2-162</strain>
    </source>
</reference>
<keyword evidence="1" id="KW-0175">Coiled coil</keyword>
<sequence>MTLEESWEIIPLMESMIVQIEEQQTLMAEMLLEMQNRDNQLSLMQEQNQKLQKLNSELSELLNILPNTEELLSKMEEQKTKIELLENENQQWQILAQKLNSENSLLLKQNTELLNWNSR</sequence>
<dbReference type="AlphaFoldDB" id="D4LYF3"/>
<dbReference type="HOGENOM" id="CLU_2058360_0_0_9"/>
<dbReference type="EMBL" id="FP929054">
    <property type="protein sequence ID" value="CBL22656.1"/>
    <property type="molecule type" value="Genomic_DNA"/>
</dbReference>
<dbReference type="KEGG" id="rob:CK5_11860"/>
<keyword evidence="3" id="KW-1185">Reference proteome</keyword>
<evidence type="ECO:0000313" key="2">
    <source>
        <dbReference type="EMBL" id="CBL22656.1"/>
    </source>
</evidence>
<name>D4LYF3_9FIRM</name>
<feature type="coiled-coil region" evidence="1">
    <location>
        <begin position="34"/>
        <end position="102"/>
    </location>
</feature>
<proteinExistence type="predicted"/>